<comment type="caution">
    <text evidence="2">The sequence shown here is derived from an EMBL/GenBank/DDBJ whole genome shotgun (WGS) entry which is preliminary data.</text>
</comment>
<dbReference type="EMBL" id="JBHEZX010000002">
    <property type="protein sequence ID" value="MFC1408549.1"/>
    <property type="molecule type" value="Genomic_DNA"/>
</dbReference>
<organism evidence="2 3">
    <name type="scientific">Streptacidiphilus alkalitolerans</name>
    <dbReference type="NCBI Taxonomy" id="3342712"/>
    <lineage>
        <taxon>Bacteria</taxon>
        <taxon>Bacillati</taxon>
        <taxon>Actinomycetota</taxon>
        <taxon>Actinomycetes</taxon>
        <taxon>Kitasatosporales</taxon>
        <taxon>Streptomycetaceae</taxon>
        <taxon>Streptacidiphilus</taxon>
    </lineage>
</organism>
<dbReference type="PANTHER" id="PTHR30344:SF1">
    <property type="entry name" value="6-PHOSPHOGLUCONOLACTONASE"/>
    <property type="match status" value="1"/>
</dbReference>
<evidence type="ECO:0000313" key="2">
    <source>
        <dbReference type="EMBL" id="MFC1408549.1"/>
    </source>
</evidence>
<dbReference type="InterPro" id="IPR050282">
    <property type="entry name" value="Cycloisomerase_2"/>
</dbReference>
<dbReference type="InterPro" id="IPR015943">
    <property type="entry name" value="WD40/YVTN_repeat-like_dom_sf"/>
</dbReference>
<protein>
    <submittedName>
        <fullName evidence="2">Lactonase family protein</fullName>
    </submittedName>
</protein>
<evidence type="ECO:0000313" key="3">
    <source>
        <dbReference type="Proteomes" id="UP001592582"/>
    </source>
</evidence>
<keyword evidence="3" id="KW-1185">Reference proteome</keyword>
<name>A0ABV6V495_9ACTN</name>
<gene>
    <name evidence="2" type="ORF">ACEZDG_04575</name>
</gene>
<dbReference type="SUPFAM" id="SSF51004">
    <property type="entry name" value="C-terminal (heme d1) domain of cytochrome cd1-nitrite reductase"/>
    <property type="match status" value="1"/>
</dbReference>
<dbReference type="InterPro" id="IPR011048">
    <property type="entry name" value="Haem_d1_sf"/>
</dbReference>
<evidence type="ECO:0000256" key="1">
    <source>
        <dbReference type="ARBA" id="ARBA00005564"/>
    </source>
</evidence>
<sequence length="435" mass="43440">MAIDDLDLPAPPASAASARPVGARVVRRRSVLAVGAGLTALPLVAAFSGPADAATTRGAAPAAEPGAATEAAASGGAAGGAVNTTKATTQHPLYIGGYTTSSAQGVGLATYDPATGRPTATGTLAGVANPSFLALSGSHLYAVDEQTKGAVTAISVVSPGHLTSLGSQSTGGSGPCHVSVHPAGRHLLSANYDSGSIAVHPIAADGSLKARSDLVKHTGSGPDPDRQDGPHAHMVISDPQGAYVLAVDLGTDSVYSYTLNTTTGKLTPVSQAKVAPGTGPRHLAFHPSGQYAYLANELGNSVIVCRYNPSTGALTPGRPQPTVPSGAPTTPRNYPAEVVVSPDGAFVYVSNRGHDSVARFAVGSAGATLTLLDAVPAGGAYPRHISLDPTATLLFSANQNSNTVTVFRRNTTTGALTATGTPLTSTSPVCVLPVQ</sequence>
<dbReference type="PANTHER" id="PTHR30344">
    <property type="entry name" value="6-PHOSPHOGLUCONOLACTONASE-RELATED"/>
    <property type="match status" value="1"/>
</dbReference>
<comment type="similarity">
    <text evidence="1">Belongs to the cycloisomerase 2 family.</text>
</comment>
<reference evidence="2 3" key="1">
    <citation type="submission" date="2024-09" db="EMBL/GenBank/DDBJ databases">
        <authorList>
            <person name="Lee S.D."/>
        </authorList>
    </citation>
    <scope>NUCLEOTIDE SEQUENCE [LARGE SCALE GENOMIC DNA]</scope>
    <source>
        <strain evidence="2 3">N1-1</strain>
    </source>
</reference>
<dbReference type="Pfam" id="PF10282">
    <property type="entry name" value="Lactonase"/>
    <property type="match status" value="1"/>
</dbReference>
<dbReference type="InterPro" id="IPR019405">
    <property type="entry name" value="Lactonase_7-beta_prop"/>
</dbReference>
<dbReference type="Proteomes" id="UP001592582">
    <property type="component" value="Unassembled WGS sequence"/>
</dbReference>
<dbReference type="RefSeq" id="WP_380502596.1">
    <property type="nucleotide sequence ID" value="NZ_JBHEZX010000002.1"/>
</dbReference>
<dbReference type="Gene3D" id="2.130.10.10">
    <property type="entry name" value="YVTN repeat-like/Quinoprotein amine dehydrogenase"/>
    <property type="match status" value="1"/>
</dbReference>
<proteinExistence type="inferred from homology"/>
<accession>A0ABV6V495</accession>